<dbReference type="PANTHER" id="PTHR11012">
    <property type="entry name" value="PROTEIN KINASE-LIKE DOMAIN-CONTAINING"/>
    <property type="match status" value="1"/>
</dbReference>
<keyword evidence="3" id="KW-1185">Reference proteome</keyword>
<dbReference type="VEuPathDB" id="VectorBase:AALB20_030254"/>
<dbReference type="STRING" id="7167.A0A182F7N0"/>
<dbReference type="Gene3D" id="3.90.1200.10">
    <property type="match status" value="2"/>
</dbReference>
<organism evidence="2 3">
    <name type="scientific">Anopheles albimanus</name>
    <name type="common">New world malaria mosquito</name>
    <dbReference type="NCBI Taxonomy" id="7167"/>
    <lineage>
        <taxon>Eukaryota</taxon>
        <taxon>Metazoa</taxon>
        <taxon>Ecdysozoa</taxon>
        <taxon>Arthropoda</taxon>
        <taxon>Hexapoda</taxon>
        <taxon>Insecta</taxon>
        <taxon>Pterygota</taxon>
        <taxon>Neoptera</taxon>
        <taxon>Endopterygota</taxon>
        <taxon>Diptera</taxon>
        <taxon>Nematocera</taxon>
        <taxon>Culicoidea</taxon>
        <taxon>Culicidae</taxon>
        <taxon>Anophelinae</taxon>
        <taxon>Anopheles</taxon>
    </lineage>
</organism>
<dbReference type="VEuPathDB" id="VectorBase:AALB017322"/>
<evidence type="ECO:0000313" key="3">
    <source>
        <dbReference type="Proteomes" id="UP000069272"/>
    </source>
</evidence>
<protein>
    <recommendedName>
        <fullName evidence="1">CHK kinase-like domain-containing protein</fullName>
    </recommendedName>
</protein>
<sequence>MAQAATPVTPPEWMNASYFESILRKSEHDPNLTVSDVEITPIGKPGEYLASQPFRVTVDYVSSVKPDTKQIKLVVKTLPEKGVISEGSLHIQLFQTELKMYGEYLPKMKRVLDEGERSLLLPRYLHGTEKPNRVIVLEDLAPDGWKGHDLIESYEEAKPITIAIARFHAASFYLSKNKTDFGSFQTDAFKRKDPVVEWMFSNNLKAFVKALRTWKGYEHIADPLERTVEDYHERLHNIYCCETPGRTYNVLNHGDFHPKNLLHQFNDEGAIVDSRFLDFQASCWSSPAIDLYYLLNIIVPYKVKANHKDDIIAFYHKEFTSALKAIGYLGSIPTMVDLQTELLRNAYLDLLHLTCFLPFRYIDFTKIPPEQLATGQIGNPGLENEEYLAIAKELLPGFLHKGILEALVHQTKDRELKVTDVHLALHGDASQQYASTIYRACVSYQSSKKVETVSLIVKLVASKVNSITDESSFETELSVYREVLGKMESILGDTKLIFASNEPVRHMLLEDLTHRQFVFGKTLLNSESSTVVVKKLAQFHAVSYSMSNSNTLSNGLFKAKPSDGVKFMMENFGVFTEQLSSWEGYTNYAERFRQLQPTFLERGIKIYTAAEDFSFQVLNHGDFHYNNMAFKQTADQKGFADVLFFDYQLSCWTTPAVDLLYFLYLVCDRKTREEHRQELVQIYHQEFTDTLSRAGFIGKTPSLLNLHCDLVRAGFLEVVIAVCFMPFLFADYDQAINVYGDEADAQAYRRKLYNREEYRALLEPLLPRFLHLGYLG</sequence>
<dbReference type="SMART" id="SM00587">
    <property type="entry name" value="CHK"/>
    <property type="match status" value="2"/>
</dbReference>
<feature type="domain" description="CHK kinase-like" evidence="1">
    <location>
        <begin position="135"/>
        <end position="325"/>
    </location>
</feature>
<feature type="domain" description="CHK kinase-like" evidence="1">
    <location>
        <begin position="507"/>
        <end position="693"/>
    </location>
</feature>
<dbReference type="PANTHER" id="PTHR11012:SF12">
    <property type="entry name" value="CHK KINASE-LIKE DOMAIN-CONTAINING PROTEIN-RELATED"/>
    <property type="match status" value="1"/>
</dbReference>
<dbReference type="EnsemblMetazoa" id="AALB002489-RA">
    <property type="protein sequence ID" value="AALB002489-PA"/>
    <property type="gene ID" value="AALB002489"/>
</dbReference>
<evidence type="ECO:0000313" key="2">
    <source>
        <dbReference type="EnsemblMetazoa" id="AALB002489-PA"/>
    </source>
</evidence>
<dbReference type="Pfam" id="PF02958">
    <property type="entry name" value="EcKL"/>
    <property type="match status" value="2"/>
</dbReference>
<reference evidence="2" key="2">
    <citation type="submission" date="2022-08" db="UniProtKB">
        <authorList>
            <consortium name="EnsemblMetazoa"/>
        </authorList>
    </citation>
    <scope>IDENTIFICATION</scope>
    <source>
        <strain evidence="2">STECLA/ALBI9_A</strain>
    </source>
</reference>
<dbReference type="InterPro" id="IPR011009">
    <property type="entry name" value="Kinase-like_dom_sf"/>
</dbReference>
<dbReference type="InterPro" id="IPR015897">
    <property type="entry name" value="CHK_kinase-like"/>
</dbReference>
<reference evidence="2 3" key="1">
    <citation type="journal article" date="2017" name="G3 (Bethesda)">
        <title>The Physical Genome Mapping of Anopheles albimanus Corrected Scaffold Misassemblies and Identified Interarm Rearrangements in Genus Anopheles.</title>
        <authorList>
            <person name="Artemov G.N."/>
            <person name="Peery A.N."/>
            <person name="Jiang X."/>
            <person name="Tu Z."/>
            <person name="Stegniy V.N."/>
            <person name="Sharakhova M.V."/>
            <person name="Sharakhov I.V."/>
        </authorList>
    </citation>
    <scope>NUCLEOTIDE SEQUENCE [LARGE SCALE GENOMIC DNA]</scope>
    <source>
        <strain evidence="2 3">ALBI9_A</strain>
    </source>
</reference>
<proteinExistence type="predicted"/>
<dbReference type="SUPFAM" id="SSF56112">
    <property type="entry name" value="Protein kinase-like (PK-like)"/>
    <property type="match status" value="2"/>
</dbReference>
<dbReference type="InterPro" id="IPR004119">
    <property type="entry name" value="EcKL"/>
</dbReference>
<dbReference type="VEuPathDB" id="VectorBase:AALB017323"/>
<accession>A0A182F7N0</accession>
<dbReference type="AlphaFoldDB" id="A0A182F7N0"/>
<dbReference type="Proteomes" id="UP000069272">
    <property type="component" value="Chromosome 2R"/>
</dbReference>
<name>A0A182F7N0_ANOAL</name>
<evidence type="ECO:0000259" key="1">
    <source>
        <dbReference type="SMART" id="SM00587"/>
    </source>
</evidence>
<dbReference type="VEuPathDB" id="VectorBase:AALB20_030285"/>